<reference evidence="1 2" key="1">
    <citation type="submission" date="2021-03" db="EMBL/GenBank/DDBJ databases">
        <title>Genomic Encyclopedia of Type Strains, Phase IV (KMG-IV): sequencing the most valuable type-strain genomes for metagenomic binning, comparative biology and taxonomic classification.</title>
        <authorList>
            <person name="Goeker M."/>
        </authorList>
    </citation>
    <scope>NUCLEOTIDE SEQUENCE [LARGE SCALE GENOMIC DNA]</scope>
    <source>
        <strain evidence="1 2">DSM 27138</strain>
    </source>
</reference>
<name>A0ABS4JS84_9FIRM</name>
<comment type="caution">
    <text evidence="1">The sequence shown here is derived from an EMBL/GenBank/DDBJ whole genome shotgun (WGS) entry which is preliminary data.</text>
</comment>
<dbReference type="RefSeq" id="WP_209465974.1">
    <property type="nucleotide sequence ID" value="NZ_JAGGLG010000007.1"/>
</dbReference>
<organism evidence="1 2">
    <name type="scientific">Symbiobacterium terraclitae</name>
    <dbReference type="NCBI Taxonomy" id="557451"/>
    <lineage>
        <taxon>Bacteria</taxon>
        <taxon>Bacillati</taxon>
        <taxon>Bacillota</taxon>
        <taxon>Clostridia</taxon>
        <taxon>Eubacteriales</taxon>
        <taxon>Symbiobacteriaceae</taxon>
        <taxon>Symbiobacterium</taxon>
    </lineage>
</organism>
<sequence length="145" mass="15558">MLLEIISEAVVGRGEVTVNWSHQVTAQGVSQVLGVRVGQATCALKHEGNGPQADITLEADLWCLGSGGTEVLHTSSHTVQEVSVSLRGTLVSDPSYHLRLVGTPRATGVHVEGETIHVDFSATVEVEARALTRYWVRAEDHVPEV</sequence>
<dbReference type="EMBL" id="JAGGLG010000007">
    <property type="protein sequence ID" value="MBP2017835.1"/>
    <property type="molecule type" value="Genomic_DNA"/>
</dbReference>
<keyword evidence="2" id="KW-1185">Reference proteome</keyword>
<protein>
    <submittedName>
        <fullName evidence="1">Uncharacterized protein</fullName>
    </submittedName>
</protein>
<evidence type="ECO:0000313" key="2">
    <source>
        <dbReference type="Proteomes" id="UP001519289"/>
    </source>
</evidence>
<accession>A0ABS4JS84</accession>
<evidence type="ECO:0000313" key="1">
    <source>
        <dbReference type="EMBL" id="MBP2017835.1"/>
    </source>
</evidence>
<gene>
    <name evidence="1" type="ORF">J2Z79_001220</name>
</gene>
<proteinExistence type="predicted"/>
<dbReference type="Proteomes" id="UP001519289">
    <property type="component" value="Unassembled WGS sequence"/>
</dbReference>